<keyword evidence="12" id="KW-1185">Reference proteome</keyword>
<evidence type="ECO:0000256" key="3">
    <source>
        <dbReference type="ARBA" id="ARBA00022491"/>
    </source>
</evidence>
<dbReference type="AlphaFoldDB" id="A0A518GGV9"/>
<name>A0A518GGV9_9BACT</name>
<comment type="function">
    <text evidence="7">Responsible for the coupling of flagellin expression to flagellar assembly by preventing expression of the flagellin genes when a component of the middle class of proteins is defective. It negatively regulates flagellar genes by inhibiting the activity of FliA by directly binding to FliA.</text>
</comment>
<dbReference type="RefSeq" id="WP_145085828.1">
    <property type="nucleotide sequence ID" value="NZ_CP036298.1"/>
</dbReference>
<keyword evidence="3" id="KW-0678">Repressor</keyword>
<dbReference type="InterPro" id="IPR031316">
    <property type="entry name" value="FlgM_C"/>
</dbReference>
<dbReference type="InterPro" id="IPR007412">
    <property type="entry name" value="FlgM"/>
</dbReference>
<protein>
    <recommendedName>
        <fullName evidence="2">Negative regulator of flagellin synthesis</fullName>
    </recommendedName>
    <alternativeName>
        <fullName evidence="8">Anti-sigma-28 factor</fullName>
    </alternativeName>
</protein>
<evidence type="ECO:0000313" key="12">
    <source>
        <dbReference type="Proteomes" id="UP000318017"/>
    </source>
</evidence>
<proteinExistence type="inferred from homology"/>
<gene>
    <name evidence="11" type="ORF">Q31a_62220</name>
</gene>
<dbReference type="EMBL" id="CP036298">
    <property type="protein sequence ID" value="QDV27829.1"/>
    <property type="molecule type" value="Genomic_DNA"/>
</dbReference>
<dbReference type="OrthoDB" id="280802at2"/>
<feature type="region of interest" description="Disordered" evidence="9">
    <location>
        <begin position="17"/>
        <end position="40"/>
    </location>
</feature>
<evidence type="ECO:0000313" key="11">
    <source>
        <dbReference type="EMBL" id="QDV27829.1"/>
    </source>
</evidence>
<accession>A0A518GGV9</accession>
<keyword evidence="6" id="KW-0804">Transcription</keyword>
<dbReference type="InterPro" id="IPR035890">
    <property type="entry name" value="Anti-sigma-28_factor_FlgM_sf"/>
</dbReference>
<feature type="domain" description="Anti-sigma-28 factor FlgM C-terminal" evidence="10">
    <location>
        <begin position="38"/>
        <end position="82"/>
    </location>
</feature>
<sequence length="99" mass="10255">MQIHGLQQTQAIQSISRTAGAKAAGPVEAPSAANSANDQLELSLEAQQISESQATGSGQSINGIRTEKVAALRQAIADGTYETPENMSAALDKLLDTFA</sequence>
<evidence type="ECO:0000256" key="1">
    <source>
        <dbReference type="ARBA" id="ARBA00005322"/>
    </source>
</evidence>
<evidence type="ECO:0000256" key="4">
    <source>
        <dbReference type="ARBA" id="ARBA00022795"/>
    </source>
</evidence>
<evidence type="ECO:0000256" key="8">
    <source>
        <dbReference type="ARBA" id="ARBA00030117"/>
    </source>
</evidence>
<dbReference type="GO" id="GO:0044781">
    <property type="term" value="P:bacterial-type flagellum organization"/>
    <property type="evidence" value="ECO:0007669"/>
    <property type="project" value="UniProtKB-KW"/>
</dbReference>
<keyword evidence="4" id="KW-1005">Bacterial flagellum biogenesis</keyword>
<evidence type="ECO:0000256" key="2">
    <source>
        <dbReference type="ARBA" id="ARBA00017823"/>
    </source>
</evidence>
<dbReference type="Pfam" id="PF04316">
    <property type="entry name" value="FlgM"/>
    <property type="match status" value="1"/>
</dbReference>
<keyword evidence="5" id="KW-0805">Transcription regulation</keyword>
<dbReference type="Proteomes" id="UP000318017">
    <property type="component" value="Chromosome"/>
</dbReference>
<dbReference type="KEGG" id="ahel:Q31a_62220"/>
<dbReference type="SUPFAM" id="SSF101498">
    <property type="entry name" value="Anti-sigma factor FlgM"/>
    <property type="match status" value="1"/>
</dbReference>
<evidence type="ECO:0000256" key="7">
    <source>
        <dbReference type="ARBA" id="ARBA00024739"/>
    </source>
</evidence>
<evidence type="ECO:0000259" key="10">
    <source>
        <dbReference type="Pfam" id="PF04316"/>
    </source>
</evidence>
<dbReference type="NCBIfam" id="TIGR03824">
    <property type="entry name" value="FlgM_jcvi"/>
    <property type="match status" value="1"/>
</dbReference>
<organism evidence="11 12">
    <name type="scientific">Aureliella helgolandensis</name>
    <dbReference type="NCBI Taxonomy" id="2527968"/>
    <lineage>
        <taxon>Bacteria</taxon>
        <taxon>Pseudomonadati</taxon>
        <taxon>Planctomycetota</taxon>
        <taxon>Planctomycetia</taxon>
        <taxon>Pirellulales</taxon>
        <taxon>Pirellulaceae</taxon>
        <taxon>Aureliella</taxon>
    </lineage>
</organism>
<evidence type="ECO:0000256" key="5">
    <source>
        <dbReference type="ARBA" id="ARBA00023015"/>
    </source>
</evidence>
<reference evidence="11 12" key="1">
    <citation type="submission" date="2019-02" db="EMBL/GenBank/DDBJ databases">
        <title>Deep-cultivation of Planctomycetes and their phenomic and genomic characterization uncovers novel biology.</title>
        <authorList>
            <person name="Wiegand S."/>
            <person name="Jogler M."/>
            <person name="Boedeker C."/>
            <person name="Pinto D."/>
            <person name="Vollmers J."/>
            <person name="Rivas-Marin E."/>
            <person name="Kohn T."/>
            <person name="Peeters S.H."/>
            <person name="Heuer A."/>
            <person name="Rast P."/>
            <person name="Oberbeckmann S."/>
            <person name="Bunk B."/>
            <person name="Jeske O."/>
            <person name="Meyerdierks A."/>
            <person name="Storesund J.E."/>
            <person name="Kallscheuer N."/>
            <person name="Luecker S."/>
            <person name="Lage O.M."/>
            <person name="Pohl T."/>
            <person name="Merkel B.J."/>
            <person name="Hornburger P."/>
            <person name="Mueller R.-W."/>
            <person name="Bruemmer F."/>
            <person name="Labrenz M."/>
            <person name="Spormann A.M."/>
            <person name="Op den Camp H."/>
            <person name="Overmann J."/>
            <person name="Amann R."/>
            <person name="Jetten M.S.M."/>
            <person name="Mascher T."/>
            <person name="Medema M.H."/>
            <person name="Devos D.P."/>
            <person name="Kaster A.-K."/>
            <person name="Ovreas L."/>
            <person name="Rohde M."/>
            <person name="Galperin M.Y."/>
            <person name="Jogler C."/>
        </authorList>
    </citation>
    <scope>NUCLEOTIDE SEQUENCE [LARGE SCALE GENOMIC DNA]</scope>
    <source>
        <strain evidence="11 12">Q31a</strain>
    </source>
</reference>
<dbReference type="GO" id="GO:0045892">
    <property type="term" value="P:negative regulation of DNA-templated transcription"/>
    <property type="evidence" value="ECO:0007669"/>
    <property type="project" value="InterPro"/>
</dbReference>
<comment type="similarity">
    <text evidence="1">Belongs to the FlgM family.</text>
</comment>
<evidence type="ECO:0000256" key="6">
    <source>
        <dbReference type="ARBA" id="ARBA00023163"/>
    </source>
</evidence>
<evidence type="ECO:0000256" key="9">
    <source>
        <dbReference type="SAM" id="MobiDB-lite"/>
    </source>
</evidence>